<evidence type="ECO:0000256" key="11">
    <source>
        <dbReference type="SAM" id="Phobius"/>
    </source>
</evidence>
<comment type="similarity">
    <text evidence="3">Belongs to the IML1 family.</text>
</comment>
<feature type="transmembrane region" description="Helical" evidence="11">
    <location>
        <begin position="1961"/>
        <end position="1980"/>
    </location>
</feature>
<feature type="compositionally biased region" description="Polar residues" evidence="10">
    <location>
        <begin position="629"/>
        <end position="638"/>
    </location>
</feature>
<keyword evidence="14" id="KW-1185">Reference proteome</keyword>
<dbReference type="InterPro" id="IPR048255">
    <property type="entry name" value="IML1_N"/>
</dbReference>
<dbReference type="PANTHER" id="PTHR13179">
    <property type="entry name" value="DEP DOMAIN CONTAINING PROTEIN 5"/>
    <property type="match status" value="1"/>
</dbReference>
<evidence type="ECO:0000256" key="5">
    <source>
        <dbReference type="ARBA" id="ARBA00018529"/>
    </source>
</evidence>
<dbReference type="PANTHER" id="PTHR13179:SF8">
    <property type="entry name" value="GATOR COMPLEX PROTEIN DEPDC5"/>
    <property type="match status" value="1"/>
</dbReference>
<dbReference type="InterPro" id="IPR044880">
    <property type="entry name" value="NCX_ion-bd_dom_sf"/>
</dbReference>
<dbReference type="InterPro" id="IPR036388">
    <property type="entry name" value="WH-like_DNA-bd_sf"/>
</dbReference>
<dbReference type="GO" id="GO:0035556">
    <property type="term" value="P:intracellular signal transduction"/>
    <property type="evidence" value="ECO:0007669"/>
    <property type="project" value="InterPro"/>
</dbReference>
<evidence type="ECO:0000256" key="9">
    <source>
        <dbReference type="ARBA" id="ARBA00023136"/>
    </source>
</evidence>
<evidence type="ECO:0000256" key="2">
    <source>
        <dbReference type="ARBA" id="ARBA00004148"/>
    </source>
</evidence>
<accession>A0AAV9HLF0</accession>
<dbReference type="Pfam" id="PF01699">
    <property type="entry name" value="Na_Ca_ex"/>
    <property type="match status" value="2"/>
</dbReference>
<evidence type="ECO:0000256" key="7">
    <source>
        <dbReference type="ARBA" id="ARBA00022692"/>
    </source>
</evidence>
<evidence type="ECO:0000256" key="10">
    <source>
        <dbReference type="SAM" id="MobiDB-lite"/>
    </source>
</evidence>
<feature type="compositionally biased region" description="Polar residues" evidence="10">
    <location>
        <begin position="39"/>
        <end position="60"/>
    </location>
</feature>
<evidence type="ECO:0000313" key="13">
    <source>
        <dbReference type="EMBL" id="KAK4461657.1"/>
    </source>
</evidence>
<proteinExistence type="inferred from homology"/>
<feature type="transmembrane region" description="Helical" evidence="11">
    <location>
        <begin position="2268"/>
        <end position="2295"/>
    </location>
</feature>
<evidence type="ECO:0000256" key="6">
    <source>
        <dbReference type="ARBA" id="ARBA00021881"/>
    </source>
</evidence>
<dbReference type="FunFam" id="1.20.1420.30:FF:000011">
    <property type="entry name" value="Vacuolar calcium ion transporter"/>
    <property type="match status" value="1"/>
</dbReference>
<dbReference type="InterPro" id="IPR000591">
    <property type="entry name" value="DEP_dom"/>
</dbReference>
<dbReference type="InterPro" id="IPR045838">
    <property type="entry name" value="DEPDC5_CTD"/>
</dbReference>
<dbReference type="GO" id="GO:0010508">
    <property type="term" value="P:positive regulation of autophagy"/>
    <property type="evidence" value="ECO:0007669"/>
    <property type="project" value="TreeGrafter"/>
</dbReference>
<dbReference type="GO" id="GO:1990130">
    <property type="term" value="C:GATOR1 complex"/>
    <property type="evidence" value="ECO:0007669"/>
    <property type="project" value="TreeGrafter"/>
</dbReference>
<dbReference type="PROSITE" id="PS50186">
    <property type="entry name" value="DEP"/>
    <property type="match status" value="1"/>
</dbReference>
<feature type="region of interest" description="Disordered" evidence="10">
    <location>
        <begin position="1264"/>
        <end position="1283"/>
    </location>
</feature>
<dbReference type="Gene3D" id="1.20.1420.30">
    <property type="entry name" value="NCX, central ion-binding region"/>
    <property type="match status" value="2"/>
</dbReference>
<feature type="transmembrane region" description="Helical" evidence="11">
    <location>
        <begin position="2307"/>
        <end position="2323"/>
    </location>
</feature>
<evidence type="ECO:0000313" key="14">
    <source>
        <dbReference type="Proteomes" id="UP001321749"/>
    </source>
</evidence>
<feature type="compositionally biased region" description="Acidic residues" evidence="10">
    <location>
        <begin position="2185"/>
        <end position="2196"/>
    </location>
</feature>
<comment type="similarity">
    <text evidence="4">Belongs to the Ca(2+):cation antiporter (CaCA) (TC 2.A.19) family.</text>
</comment>
<reference evidence="13" key="1">
    <citation type="journal article" date="2023" name="Mol. Phylogenet. Evol.">
        <title>Genome-scale phylogeny and comparative genomics of the fungal order Sordariales.</title>
        <authorList>
            <person name="Hensen N."/>
            <person name="Bonometti L."/>
            <person name="Westerberg I."/>
            <person name="Brannstrom I.O."/>
            <person name="Guillou S."/>
            <person name="Cros-Aarteil S."/>
            <person name="Calhoun S."/>
            <person name="Haridas S."/>
            <person name="Kuo A."/>
            <person name="Mondo S."/>
            <person name="Pangilinan J."/>
            <person name="Riley R."/>
            <person name="LaButti K."/>
            <person name="Andreopoulos B."/>
            <person name="Lipzen A."/>
            <person name="Chen C."/>
            <person name="Yan M."/>
            <person name="Daum C."/>
            <person name="Ng V."/>
            <person name="Clum A."/>
            <person name="Steindorff A."/>
            <person name="Ohm R.A."/>
            <person name="Martin F."/>
            <person name="Silar P."/>
            <person name="Natvig D.O."/>
            <person name="Lalanne C."/>
            <person name="Gautier V."/>
            <person name="Ament-Velasquez S.L."/>
            <person name="Kruys A."/>
            <person name="Hutchinson M.I."/>
            <person name="Powell A.J."/>
            <person name="Barry K."/>
            <person name="Miller A.N."/>
            <person name="Grigoriev I.V."/>
            <person name="Debuchy R."/>
            <person name="Gladieux P."/>
            <person name="Hiltunen Thoren M."/>
            <person name="Johannesson H."/>
        </authorList>
    </citation>
    <scope>NUCLEOTIDE SEQUENCE</scope>
    <source>
        <strain evidence="13">PSN324</strain>
    </source>
</reference>
<feature type="region of interest" description="Disordered" evidence="10">
    <location>
        <begin position="540"/>
        <end position="640"/>
    </location>
</feature>
<protein>
    <recommendedName>
        <fullName evidence="5">Vacuolar membrane-associated protein IML1</fullName>
    </recommendedName>
    <alternativeName>
        <fullName evidence="6">Vacuolar membrane-associated protein iml1</fullName>
    </alternativeName>
</protein>
<feature type="region of interest" description="Disordered" evidence="10">
    <location>
        <begin position="677"/>
        <end position="698"/>
    </location>
</feature>
<feature type="region of interest" description="Disordered" evidence="10">
    <location>
        <begin position="1809"/>
        <end position="1913"/>
    </location>
</feature>
<evidence type="ECO:0000259" key="12">
    <source>
        <dbReference type="PROSITE" id="PS50186"/>
    </source>
</evidence>
<evidence type="ECO:0000256" key="8">
    <source>
        <dbReference type="ARBA" id="ARBA00022989"/>
    </source>
</evidence>
<feature type="compositionally biased region" description="Polar residues" evidence="10">
    <location>
        <begin position="1821"/>
        <end position="1853"/>
    </location>
</feature>
<feature type="transmembrane region" description="Helical" evidence="11">
    <location>
        <begin position="1936"/>
        <end position="1954"/>
    </location>
</feature>
<feature type="transmembrane region" description="Helical" evidence="11">
    <location>
        <begin position="2092"/>
        <end position="2110"/>
    </location>
</feature>
<keyword evidence="8 11" id="KW-1133">Transmembrane helix</keyword>
<dbReference type="CDD" id="cd04449">
    <property type="entry name" value="DEP_DEPDC5-like"/>
    <property type="match status" value="1"/>
</dbReference>
<dbReference type="InterPro" id="IPR036390">
    <property type="entry name" value="WH_DNA-bd_sf"/>
</dbReference>
<dbReference type="SUPFAM" id="SSF46785">
    <property type="entry name" value="Winged helix' DNA-binding domain"/>
    <property type="match status" value="1"/>
</dbReference>
<dbReference type="GO" id="GO:0055085">
    <property type="term" value="P:transmembrane transport"/>
    <property type="evidence" value="ECO:0007669"/>
    <property type="project" value="InterPro"/>
</dbReference>
<feature type="region of interest" description="Disordered" evidence="10">
    <location>
        <begin position="2167"/>
        <end position="2196"/>
    </location>
</feature>
<feature type="transmembrane region" description="Helical" evidence="11">
    <location>
        <begin position="1992"/>
        <end position="2013"/>
    </location>
</feature>
<dbReference type="GO" id="GO:0005096">
    <property type="term" value="F:GTPase activator activity"/>
    <property type="evidence" value="ECO:0007669"/>
    <property type="project" value="InterPro"/>
</dbReference>
<dbReference type="Gene3D" id="1.10.10.10">
    <property type="entry name" value="Winged helix-like DNA-binding domain superfamily/Winged helix DNA-binding domain"/>
    <property type="match status" value="1"/>
</dbReference>
<dbReference type="Pfam" id="PF00610">
    <property type="entry name" value="DEP"/>
    <property type="match status" value="1"/>
</dbReference>
<keyword evidence="9 11" id="KW-0472">Membrane</keyword>
<dbReference type="GO" id="GO:0005774">
    <property type="term" value="C:vacuolar membrane"/>
    <property type="evidence" value="ECO:0007669"/>
    <property type="project" value="UniProtKB-SubCell"/>
</dbReference>
<feature type="transmembrane region" description="Helical" evidence="11">
    <location>
        <begin position="2058"/>
        <end position="2080"/>
    </location>
</feature>
<feature type="domain" description="DEP" evidence="12">
    <location>
        <begin position="1168"/>
        <end position="1253"/>
    </location>
</feature>
<dbReference type="GO" id="GO:1904262">
    <property type="term" value="P:negative regulation of TORC1 signaling"/>
    <property type="evidence" value="ECO:0007669"/>
    <property type="project" value="TreeGrafter"/>
</dbReference>
<gene>
    <name evidence="13" type="ORF">QBC42DRAFT_338851</name>
</gene>
<feature type="compositionally biased region" description="Basic and acidic residues" evidence="10">
    <location>
        <begin position="562"/>
        <end position="577"/>
    </location>
</feature>
<feature type="transmembrane region" description="Helical" evidence="11">
    <location>
        <begin position="2025"/>
        <end position="2046"/>
    </location>
</feature>
<feature type="compositionally biased region" description="Polar residues" evidence="10">
    <location>
        <begin position="1862"/>
        <end position="1873"/>
    </location>
</feature>
<feature type="region of interest" description="Disordered" evidence="10">
    <location>
        <begin position="1"/>
        <end position="61"/>
    </location>
</feature>
<organism evidence="13 14">
    <name type="scientific">Cladorrhinum samala</name>
    <dbReference type="NCBI Taxonomy" id="585594"/>
    <lineage>
        <taxon>Eukaryota</taxon>
        <taxon>Fungi</taxon>
        <taxon>Dikarya</taxon>
        <taxon>Ascomycota</taxon>
        <taxon>Pezizomycotina</taxon>
        <taxon>Sordariomycetes</taxon>
        <taxon>Sordariomycetidae</taxon>
        <taxon>Sordariales</taxon>
        <taxon>Podosporaceae</taxon>
        <taxon>Cladorrhinum</taxon>
    </lineage>
</organism>
<dbReference type="Proteomes" id="UP001321749">
    <property type="component" value="Unassembled WGS sequence"/>
</dbReference>
<dbReference type="InterPro" id="IPR004837">
    <property type="entry name" value="NaCa_Exmemb"/>
</dbReference>
<feature type="region of interest" description="Disordered" evidence="10">
    <location>
        <begin position="1528"/>
        <end position="1579"/>
    </location>
</feature>
<feature type="compositionally biased region" description="Low complexity" evidence="10">
    <location>
        <begin position="1301"/>
        <end position="1314"/>
    </location>
</feature>
<reference evidence="13" key="2">
    <citation type="submission" date="2023-06" db="EMBL/GenBank/DDBJ databases">
        <authorList>
            <consortium name="Lawrence Berkeley National Laboratory"/>
            <person name="Mondo S.J."/>
            <person name="Hensen N."/>
            <person name="Bonometti L."/>
            <person name="Westerberg I."/>
            <person name="Brannstrom I.O."/>
            <person name="Guillou S."/>
            <person name="Cros-Aarteil S."/>
            <person name="Calhoun S."/>
            <person name="Haridas S."/>
            <person name="Kuo A."/>
            <person name="Pangilinan J."/>
            <person name="Riley R."/>
            <person name="Labutti K."/>
            <person name="Andreopoulos B."/>
            <person name="Lipzen A."/>
            <person name="Chen C."/>
            <person name="Yanf M."/>
            <person name="Daum C."/>
            <person name="Ng V."/>
            <person name="Clum A."/>
            <person name="Steindorff A."/>
            <person name="Ohm R."/>
            <person name="Martin F."/>
            <person name="Silar P."/>
            <person name="Natvig D."/>
            <person name="Lalanne C."/>
            <person name="Gautier V."/>
            <person name="Ament-Velasquez S.L."/>
            <person name="Kruys A."/>
            <person name="Hutchinson M.I."/>
            <person name="Powell A.J."/>
            <person name="Barry K."/>
            <person name="Miller A.N."/>
            <person name="Grigoriev I.V."/>
            <person name="Debuchy R."/>
            <person name="Gladieux P."/>
            <person name="Thoren M.H."/>
            <person name="Johannesson H."/>
        </authorList>
    </citation>
    <scope>NUCLEOTIDE SEQUENCE</scope>
    <source>
        <strain evidence="13">PSN324</strain>
    </source>
</reference>
<sequence length="2364" mass="260806">MSSRNASAGAPGPIKGGPNGPSHLRHSSTEQHHSHNRSQHLANSSSNSTIRERPSSSSVQAALKRKWSVTIDESHASGEAVHLNLSLMGDDIKAGSLVAIDVLPSDEQSRAKDLQHGGGQERRRYVCVAEDMTKAFKARYPTAEVHVAKRIADAFGMKRSTPVTLTPIDASNPAIEASHLELSFRDQYFSRADMWRMAVGELSGRTVYKGQVISFMESLRAQVTAVYVDGRKVHSAFFGRDTKPIFRSESARFVLFIQMAREMWDFDSDGSGEIMFYKVVNGFLPALFKKWASMKVNHLVTIVLFARVEYDTGISTEFEDVAAQNHYYTGVQDSGDRRPYKDFYRVVVSEMTSVEWTKILNQLKREFNYFRKDISTHHMKAVSWSTGPGHEDPVAREQTLNRIKADPSRAVHGNFLEAINMASSLFSHDYIDRDLTRTGISVVVISPGPGVFEVEYEALRRTTDTLPLHMDPYFPLKALQEFQVSKPHLDLEGNIFVKNIKVPETLFDHVYGFQKFAPERHSKHAAERTMWEQLRKYDESRARLPSTSKPTSSARTSAFSRQIREQDETRWRRHGLDDTSLLSTSYSDRRPSTSSAMPPLPGLTHYNRPGSERLEMPPLHRWGSETKSRTSTLSSSPTKAPKLMRQISLGNQGFRIAAPKVAVAELSVESVAAAPTRSITPRSSHDSIAPMRAGQRPISRDKTGFGTPSFPQGSFAQLSSTPGHQLPVGTPSKPIVIRNPPRPVAHMLSGSILSSTFRPEPIAEDRDIQFSNALRAEDANRLNKSKWLAEGVPELPAALSPTTALSPWLSVLNPSNPSANELDMATLYSRWQHVFPRPQEMRIMKWKSLCSPAAVPLTSEYFPSQEKFETEYQRQPYNVSQNLDDENLDQPRSRDELLRELICLRFCQGFQIIVGPAVAKAFGQKQVKVADIFARERMMGDGTSIFMSVGNTIHQLSCVNGTEIEVNIFIRKPTASLTDSIITHDQERPRTYKPAIRTLMDASYRTSEIDLATRRAEKNWNYIDAFVAGHHDELTEHLKFWRARYVLIPMANRQPTSRSRDGDSDEEIRIEGIRRLAQNWQKHRFYPPSERQFHEPHPRRLKDITPLHIIYKTEDPSVVIAAELETLPLLEGMEGVDRKEHLVRSGAQFSRRTFSLAALAEAIQQPVENGGVRMQNRRWHLRLHYNCFIGSDMTSWLLDNFEDLDDREEAVALGNQLMVSDDKDKEKERGGLFVHVEKRHSFRDGQYFYRISDEYAKSHTSWFNTKRNQPSMPSTPMGENLPRNSQLAFARPTSINEESSQDSGTSTPTGPTTSAGRKPKVSLSKMIKYNVDFRKKSYRPEIVELHYDRLHNPDNCYHIRVDWMNVTAKLIEDAIERWATIAKEHGLRLVEVPIAEACSINATNPFRRPYMVKLAAPPPDQPPTTYYEANSFSPQAQPGRHFYQKAILRKFDFVLDMEASSNFPSNVDVSYSWGKPDFKYTQYIHRSGSVLAEITDEGDLLVLANRLYSSRAAAARERERDFQRDLRAEHNCRVDLPTPGPGPGPGGRGISGYNFPPPPLQTPTPLSNPDSSASPSTKGMFLSPVVRPVGLAGSGPPSAAGGGCAFGVGTPGVGPGVGLGLGLGFGLQSKALGPWSWTKQEPEMVRDDLEKFCKNVDALEMFYKEVTNTPSPPVAISDMSGTPGIQVVGTPSGTVPDGSIPVLGLPPGVLAEDGNSNSHRVNSSGGGGGGGGGAFAAAMAAAQRNEGAGISPRLGSPALMLASQFMRRRSLAHDSILEGLRLSNNAYETKRAARTAAWQKGTCNLLPHSRRKSEHDLREMSSWQASNNLEEQPLTPSQTVPARFQSDNSTIEGESSRDGAAATSNSPHVSPSSRDIPLRRRGTARGTSSNPLPGAPVEGKDDGKPPKKKNRTFFKHLTPREPFTWKNQVKRVLFESYINVLLLLIPVGFVCNYVHSISRIASFVVNFLAIVPLAAMLGFATEEIALRTGETVGGLLNATFGNAVELIIAIIALTHDEIVIVQTSLIGSILSNLLLVMGMCFFFGGLRRQEQYFNTTVAQTAASLLALAVAGVIVPTVFDIASLTPPGDVAKLSRGTSVILLVVYGAYLFFQLKTHSIVFAEESQKVAAKPFNLRGNLPEHAVATGFVAPAGLMGGFGLPNVPKEESEKLRGVVTSPPRVNKDGVAQDEEGDDDEPDPQLSFPVAIGVLAGVTVLIAFCAEFMVDGISAVTSGGKVSAEFVGLILLPIVGNAAEHATAVTVAIKDKMDLAIGVAVGSSMQVALFIIPLLVIIGWGMDKTAMGLSFDPFQVAVLFVAVLLVNYLIADGKSHWLEGMLLICLYAIIAVCSWWYPTDQGASLTAGNGE</sequence>
<dbReference type="SMART" id="SM00049">
    <property type="entry name" value="DEP"/>
    <property type="match status" value="1"/>
</dbReference>
<feature type="transmembrane region" description="Helical" evidence="11">
    <location>
        <begin position="2330"/>
        <end position="2350"/>
    </location>
</feature>
<keyword evidence="7 11" id="KW-0812">Transmembrane</keyword>
<evidence type="ECO:0000256" key="1">
    <source>
        <dbReference type="ARBA" id="ARBA00004141"/>
    </source>
</evidence>
<feature type="region of interest" description="Disordered" evidence="10">
    <location>
        <begin position="1292"/>
        <end position="1321"/>
    </location>
</feature>
<dbReference type="EMBL" id="MU864986">
    <property type="protein sequence ID" value="KAK4461657.1"/>
    <property type="molecule type" value="Genomic_DNA"/>
</dbReference>
<evidence type="ECO:0000256" key="4">
    <source>
        <dbReference type="ARBA" id="ARBA00008170"/>
    </source>
</evidence>
<evidence type="ECO:0000256" key="3">
    <source>
        <dbReference type="ARBA" id="ARBA00005643"/>
    </source>
</evidence>
<comment type="caution">
    <text evidence="13">The sequence shown here is derived from an EMBL/GenBank/DDBJ whole genome shotgun (WGS) entry which is preliminary data.</text>
</comment>
<dbReference type="Pfam" id="PF12257">
    <property type="entry name" value="IML1"/>
    <property type="match status" value="1"/>
</dbReference>
<comment type="subcellular location">
    <subcellularLocation>
        <location evidence="1">Membrane</location>
        <topology evidence="1">Multi-pass membrane protein</topology>
    </subcellularLocation>
    <subcellularLocation>
        <location evidence="2">Vacuole membrane</location>
        <topology evidence="2">Peripheral membrane protein</topology>
    </subcellularLocation>
</comment>
<feature type="compositionally biased region" description="Polar residues" evidence="10">
    <location>
        <begin position="1567"/>
        <end position="1577"/>
    </location>
</feature>
<feature type="compositionally biased region" description="Polar residues" evidence="10">
    <location>
        <begin position="545"/>
        <end position="560"/>
    </location>
</feature>
<name>A0AAV9HLF0_9PEZI</name>
<feature type="compositionally biased region" description="Polar residues" evidence="10">
    <location>
        <begin position="1264"/>
        <end position="1274"/>
    </location>
</feature>
<feature type="transmembrane region" description="Helical" evidence="11">
    <location>
        <begin position="2199"/>
        <end position="2219"/>
    </location>
</feature>
<dbReference type="Pfam" id="PF19418">
    <property type="entry name" value="DEPDC5_CTD"/>
    <property type="match status" value="1"/>
</dbReference>
<dbReference type="InterPro" id="IPR027244">
    <property type="entry name" value="IML1"/>
</dbReference>